<proteinExistence type="predicted"/>
<evidence type="ECO:0000256" key="1">
    <source>
        <dbReference type="SAM" id="Coils"/>
    </source>
</evidence>
<protein>
    <submittedName>
        <fullName evidence="3">Uncharacterized protein</fullName>
    </submittedName>
</protein>
<organism evidence="3">
    <name type="scientific">Wolbachia endosymbiont of Aleurodicus floccissimus</name>
    <dbReference type="NCBI Taxonomy" id="2152762"/>
    <lineage>
        <taxon>Bacteria</taxon>
        <taxon>Pseudomonadati</taxon>
        <taxon>Pseudomonadota</taxon>
        <taxon>Alphaproteobacteria</taxon>
        <taxon>Rickettsiales</taxon>
        <taxon>Anaplasmataceae</taxon>
        <taxon>Wolbachieae</taxon>
        <taxon>Wolbachia</taxon>
    </lineage>
</organism>
<gene>
    <name evidence="3" type="ORF">WBAF_0262</name>
</gene>
<feature type="coiled-coil region" evidence="1">
    <location>
        <begin position="57"/>
        <end position="90"/>
    </location>
</feature>
<name>A0A3B0JF69_9RICK</name>
<dbReference type="AlphaFoldDB" id="A0A3B0JF69"/>
<feature type="region of interest" description="Disordered" evidence="2">
    <location>
        <begin position="244"/>
        <end position="266"/>
    </location>
</feature>
<sequence>MLTDEFDIIEEDCWDSLKHSLANSQSLSDKYNIKVAYENLKIVVEALRLLVGDNSDIEKIRNRAMLLQEKMQQQQDAAKQEELEKKAKEEFGKYIENGTIDAMSIKRDSNSDLLYTIIKLKEDNKSTDIRVSEFLNSEFCKKNNIAGFFISNGNQKEFISGEIHEGIRYYCLGTTVQYGIKFNWYVDGKEFSITLGANSDGSIRVIGDRPTDKDLEENKDVKIKAGNAYLSLADAVKMCRQQEDPSSTVKQASANEHCRPLARTSA</sequence>
<dbReference type="EMBL" id="OUNF01000062">
    <property type="protein sequence ID" value="SPP33789.1"/>
    <property type="molecule type" value="Genomic_DNA"/>
</dbReference>
<evidence type="ECO:0000256" key="2">
    <source>
        <dbReference type="SAM" id="MobiDB-lite"/>
    </source>
</evidence>
<feature type="compositionally biased region" description="Polar residues" evidence="2">
    <location>
        <begin position="244"/>
        <end position="254"/>
    </location>
</feature>
<reference evidence="3" key="1">
    <citation type="submission" date="2018-04" db="EMBL/GenBank/DDBJ databases">
        <authorList>
            <person name="Go L.Y."/>
            <person name="Mitchell J.A."/>
        </authorList>
    </citation>
    <scope>NUCLEOTIDE SEQUENCE</scope>
    <source>
        <strain evidence="3">WBAF</strain>
    </source>
</reference>
<keyword evidence="1" id="KW-0175">Coiled coil</keyword>
<evidence type="ECO:0000313" key="3">
    <source>
        <dbReference type="EMBL" id="SPP33789.1"/>
    </source>
</evidence>
<accession>A0A3B0JF69</accession>